<keyword evidence="4 12" id="KW-0255">Endonuclease</keyword>
<accession>A0A9X2B9I1</accession>
<dbReference type="Proteomes" id="UP001139450">
    <property type="component" value="Unassembled WGS sequence"/>
</dbReference>
<evidence type="ECO:0000256" key="1">
    <source>
        <dbReference type="ARBA" id="ARBA00001946"/>
    </source>
</evidence>
<keyword evidence="5 12" id="KW-0378">Hydrolase</keyword>
<dbReference type="RefSeq" id="WP_245130496.1">
    <property type="nucleotide sequence ID" value="NZ_JALJEJ010000005.1"/>
</dbReference>
<feature type="binding site" evidence="12">
    <location>
        <position position="8"/>
    </location>
    <ligand>
        <name>Mg(2+)</name>
        <dbReference type="ChEBI" id="CHEBI:18420"/>
        <label>1</label>
    </ligand>
</feature>
<feature type="binding site" evidence="12">
    <location>
        <position position="690"/>
    </location>
    <ligand>
        <name>Mg(2+)</name>
        <dbReference type="ChEBI" id="CHEBI:18420"/>
        <label>2</label>
    </ligand>
</feature>
<dbReference type="Pfam" id="PF13395">
    <property type="entry name" value="HNH_4"/>
    <property type="match status" value="1"/>
</dbReference>
<dbReference type="GO" id="GO:0003723">
    <property type="term" value="F:RNA binding"/>
    <property type="evidence" value="ECO:0007669"/>
    <property type="project" value="UniProtKB-UniRule"/>
</dbReference>
<evidence type="ECO:0000256" key="8">
    <source>
        <dbReference type="ARBA" id="ARBA00023118"/>
    </source>
</evidence>
<dbReference type="GO" id="GO:0043571">
    <property type="term" value="P:maintenance of CRISPR repeat elements"/>
    <property type="evidence" value="ECO:0007669"/>
    <property type="project" value="UniProtKB-UniRule"/>
</dbReference>
<keyword evidence="8 12" id="KW-0051">Antiviral defense</keyword>
<feature type="binding site" evidence="12">
    <location>
        <position position="8"/>
    </location>
    <ligand>
        <name>Mg(2+)</name>
        <dbReference type="ChEBI" id="CHEBI:18420"/>
        <label>2</label>
    </ligand>
</feature>
<dbReference type="InterPro" id="IPR041383">
    <property type="entry name" value="RuvC_III"/>
</dbReference>
<evidence type="ECO:0000313" key="14">
    <source>
        <dbReference type="EMBL" id="MCJ8210659.1"/>
    </source>
</evidence>
<gene>
    <name evidence="12 14" type="primary">cas9</name>
    <name evidence="14" type="ORF">MUY27_13160</name>
</gene>
<evidence type="ECO:0000256" key="4">
    <source>
        <dbReference type="ARBA" id="ARBA00022759"/>
    </source>
</evidence>
<sequence>MKKILGIDLGTTSIGWAFVHEAEENDTAPSAIIKLGVRVNPLTTDEKEDFSKGKPVSVNAGRTLKRTARHNLQRYKQRRQNLINVLKHAGLITADTPLAEDDKNTTHQTYALRARAVTERIEKEELARVLLMINKKRGYKSSRKAKNEDEGQLIDGMEVARKLYNENLTPGQLSYQLLQEGKKSLPEFYRSDLKAEFENVWQFQSQFYPEIFTKEFKKDIEGKGQKATSAAFWNRYAFNTAENKGNWIERKLRAYKWRSMAIATQLTAPEAAYVITEINNNISNSSGYLGEISDRSKELIFNNQTVGQYLYHQLQQNPHAQTKNKVFYRQDYLNEFEAIWEKQAGYHPELTAALKKEVRDIIIFYQRKLKSQKGLVNFCEFESKVVEFEKDGKKIKYQMGARAIPKSSPLFQEFKIWQNLGNLQVQHKKIREPEFLSPEAKEKLFASLNLKGNLPKDEVLKLLELNPKEWELNYTTVEGNRTNQLLYAAFFKLMELEGHDEIDWLKLPAEQIKNTITKFFSSQGIDASILDFDALQLNKAIDQQSAYQLWHLLYAYEGDDSPTGNEKLYQLLQSKFGFKKVFGQELAKIGLQDDYGSLSAKAIKKIFPYIRENKYSEACALAGYNHSSYLTREENENRPLKETLVLLPRNSLRNPVVEKILNQMVNVVNAIIADPLLGRPDEVRIELARELKKNAKEREAATLQLNKTKAEHEAIRALLIKEFGVKNPTRNDIIRYKLYDELKFNGYKDLYTNEYISREELFTHKYDIEHIIPQSRLFDDSFSNKTVVLRSINLRKGNATAFDFIKDTYGEQALSEYKTRLEAFMKFYPERKAKYNKLLLQGAAIGEGFIERDLRDTQYIAKKAKAMLHEICRSVVTTTGIITDRLRDDWGLVNIMQELNLEKYRLRGLTEKLEMKDGNLKERIIDWSKRHDHRHHAMDALTIAFTKHSYIQYLNHLNARNKEDKFTESVLRIQSKETKIATDGKRRFNLPVPHFREQAKEHLEATLVSVKAKNKVVTKNKNKIKTANGEKIQETLTPRGQLHKETVYGKVQKQVVTEEKVSTKFTAETIACVTNEAYRDALFKRLNEYGNDPVKAFGGKNVLAKNPLYISGSAGEQVPEKVKLLRLEDDYTIRKDITPDNFKDKKSIEKILDGAARNIILKRWQEFNENPKEAFSNLDKNPIWLNKAKGISIKRVTISGVKNAEPLHFKKDHLGREILRDGKPVPADFISTGNNHHAAIYRDEDGNLQDEVVSLHKVITERINMGLPIIDKSYNQHLGWRFLFTIKQNEYFVFPSVDFDPAEIDLLDPANNKLISPYLYRVQKFSKLTYGNSAVREYVFRHHQETSVEDKKELKDVTYRNIKSLPYLEKIVKVRINHLGQIIKIGEY</sequence>
<comment type="domain">
    <text evidence="12">Has 2 endonuclease domains. The discontinuous RuvC-like domain cleaves the target DNA noncomplementary to crRNA while the HNH nuclease domain cleaves the target DNA complementary to crRNA.</text>
</comment>
<dbReference type="HAMAP" id="MF_01480">
    <property type="entry name" value="Cas9"/>
    <property type="match status" value="1"/>
</dbReference>
<keyword evidence="9 12" id="KW-0238">DNA-binding</keyword>
<keyword evidence="7 12" id="KW-0694">RNA-binding</keyword>
<evidence type="ECO:0000256" key="3">
    <source>
        <dbReference type="ARBA" id="ARBA00022723"/>
    </source>
</evidence>
<evidence type="ECO:0000256" key="12">
    <source>
        <dbReference type="HAMAP-Rule" id="MF_01480"/>
    </source>
</evidence>
<dbReference type="GO" id="GO:0016787">
    <property type="term" value="F:hydrolase activity"/>
    <property type="evidence" value="ECO:0007669"/>
    <property type="project" value="UniProtKB-KW"/>
</dbReference>
<comment type="cofactor">
    <cofactor evidence="1 12">
        <name>Mg(2+)</name>
        <dbReference type="ChEBI" id="CHEBI:18420"/>
    </cofactor>
</comment>
<dbReference type="GO" id="GO:0004519">
    <property type="term" value="F:endonuclease activity"/>
    <property type="evidence" value="ECO:0007669"/>
    <property type="project" value="UniProtKB-UniRule"/>
</dbReference>
<keyword evidence="6 12" id="KW-0460">Magnesium</keyword>
<keyword evidence="10" id="KW-0464">Manganese</keyword>
<feature type="binding site" evidence="12">
    <location>
        <position position="686"/>
    </location>
    <ligand>
        <name>Mg(2+)</name>
        <dbReference type="ChEBI" id="CHEBI:18420"/>
        <label>1</label>
    </ligand>
</feature>
<dbReference type="PROSITE" id="PS51749">
    <property type="entry name" value="HNH_CAS9"/>
    <property type="match status" value="1"/>
</dbReference>
<evidence type="ECO:0000256" key="9">
    <source>
        <dbReference type="ARBA" id="ARBA00023125"/>
    </source>
</evidence>
<evidence type="ECO:0000256" key="7">
    <source>
        <dbReference type="ARBA" id="ARBA00022884"/>
    </source>
</evidence>
<proteinExistence type="inferred from homology"/>
<dbReference type="GO" id="GO:0046872">
    <property type="term" value="F:metal ion binding"/>
    <property type="evidence" value="ECO:0007669"/>
    <property type="project" value="UniProtKB-UniRule"/>
</dbReference>
<feature type="binding site" evidence="12">
    <location>
        <position position="936"/>
    </location>
    <ligand>
        <name>Mg(2+)</name>
        <dbReference type="ChEBI" id="CHEBI:18420"/>
        <label>2</label>
    </ligand>
</feature>
<dbReference type="InterPro" id="IPR036397">
    <property type="entry name" value="RNaseH_sf"/>
</dbReference>
<evidence type="ECO:0000256" key="11">
    <source>
        <dbReference type="ARBA" id="ARBA00046380"/>
    </source>
</evidence>
<comment type="caution">
    <text evidence="14">The sequence shown here is derived from an EMBL/GenBank/DDBJ whole genome shotgun (WGS) entry which is preliminary data.</text>
</comment>
<dbReference type="EMBL" id="JALJEJ010000005">
    <property type="protein sequence ID" value="MCJ8210659.1"/>
    <property type="molecule type" value="Genomic_DNA"/>
</dbReference>
<protein>
    <recommendedName>
        <fullName evidence="12">CRISPR-associated endonuclease Cas9</fullName>
        <ecNumber evidence="12">3.1.-.-</ecNumber>
    </recommendedName>
</protein>
<dbReference type="NCBIfam" id="TIGR01865">
    <property type="entry name" value="cas_Csn1"/>
    <property type="match status" value="1"/>
</dbReference>
<keyword evidence="3 12" id="KW-0479">Metal-binding</keyword>
<comment type="subunit">
    <text evidence="11 12">Monomer. Binds crRNA and tracrRNA.</text>
</comment>
<feature type="active site" description="Proton acceptor for HNH nuclease domain" evidence="12">
    <location>
        <position position="770"/>
    </location>
</feature>
<dbReference type="Pfam" id="PF18541">
    <property type="entry name" value="RuvC_III"/>
    <property type="match status" value="1"/>
</dbReference>
<organism evidence="14 15">
    <name type="scientific">Mucilaginibacter straminoryzae</name>
    <dbReference type="NCBI Taxonomy" id="2932774"/>
    <lineage>
        <taxon>Bacteria</taxon>
        <taxon>Pseudomonadati</taxon>
        <taxon>Bacteroidota</taxon>
        <taxon>Sphingobacteriia</taxon>
        <taxon>Sphingobacteriales</taxon>
        <taxon>Sphingobacteriaceae</taxon>
        <taxon>Mucilaginibacter</taxon>
    </lineage>
</organism>
<dbReference type="EC" id="3.1.-.-" evidence="12"/>
<comment type="function">
    <text evidence="12">CRISPR (clustered regularly interspaced short palindromic repeat) is an adaptive immune system that provides protection against mobile genetic elements (viruses, transposable elements and conjugative plasmids). CRISPR clusters contain spacers, sequences complementary to antecedent mobile elements, and target invading nucleic acids. CRISPR clusters are transcribed and processed into CRISPR RNA (crRNA). In type II CRISPR systems correct processing of pre-crRNA requires a trans-encoded small RNA (tracrRNA), endogenous ribonuclease 3 (rnc) and this protein. The tracrRNA serves as a guide for ribonuclease 3-aided processing of pre-crRNA. Subsequently Cas9/crRNA/tracrRNA endonucleolytically cleaves linear or circular dsDNA target complementary to the spacer; Cas9 is inactive in the absence of the 2 guide RNAs (gRNA). Cas9 recognizes the protospacer adjacent motif (PAM) in the CRISPR repeat sequences to help distinguish self versus nonself, as targets within the bacterial CRISPR locus do not have PAMs. PAM recognition is also required for catalytic activity.</text>
</comment>
<dbReference type="Gene3D" id="3.30.420.10">
    <property type="entry name" value="Ribonuclease H-like superfamily/Ribonuclease H"/>
    <property type="match status" value="3"/>
</dbReference>
<feature type="active site" description="For RuvC-like nuclease domain" evidence="12">
    <location>
        <position position="8"/>
    </location>
</feature>
<evidence type="ECO:0000259" key="13">
    <source>
        <dbReference type="PROSITE" id="PS51749"/>
    </source>
</evidence>
<feature type="binding site" evidence="12">
    <location>
        <position position="690"/>
    </location>
    <ligand>
        <name>Mg(2+)</name>
        <dbReference type="ChEBI" id="CHEBI:18420"/>
        <label>1</label>
    </ligand>
</feature>
<evidence type="ECO:0000256" key="6">
    <source>
        <dbReference type="ARBA" id="ARBA00022842"/>
    </source>
</evidence>
<feature type="domain" description="HNH Cas9-type" evidence="13">
    <location>
        <begin position="689"/>
        <end position="854"/>
    </location>
</feature>
<evidence type="ECO:0000256" key="5">
    <source>
        <dbReference type="ARBA" id="ARBA00022801"/>
    </source>
</evidence>
<evidence type="ECO:0000256" key="10">
    <source>
        <dbReference type="ARBA" id="ARBA00023211"/>
    </source>
</evidence>
<dbReference type="GO" id="GO:0051607">
    <property type="term" value="P:defense response to virus"/>
    <property type="evidence" value="ECO:0007669"/>
    <property type="project" value="UniProtKB-UniRule"/>
</dbReference>
<keyword evidence="15" id="KW-1185">Reference proteome</keyword>
<dbReference type="InterPro" id="IPR033114">
    <property type="entry name" value="HNH_CAS9"/>
</dbReference>
<keyword evidence="2 12" id="KW-0540">Nuclease</keyword>
<name>A0A9X2B9I1_9SPHI</name>
<reference evidence="14" key="1">
    <citation type="submission" date="2022-04" db="EMBL/GenBank/DDBJ databases">
        <title>Mucilaginibacter sp. RS28 isolated from freshwater.</title>
        <authorList>
            <person name="Ko S.-R."/>
        </authorList>
    </citation>
    <scope>NUCLEOTIDE SEQUENCE</scope>
    <source>
        <strain evidence="14">RS28</strain>
    </source>
</reference>
<dbReference type="GO" id="GO:0003677">
    <property type="term" value="F:DNA binding"/>
    <property type="evidence" value="ECO:0007669"/>
    <property type="project" value="UniProtKB-UniRule"/>
</dbReference>
<dbReference type="InterPro" id="IPR003615">
    <property type="entry name" value="HNH_nuc"/>
</dbReference>
<evidence type="ECO:0000313" key="15">
    <source>
        <dbReference type="Proteomes" id="UP001139450"/>
    </source>
</evidence>
<comment type="similarity">
    <text evidence="12">Belongs to the CRISPR-associated Cas9 family.</text>
</comment>
<evidence type="ECO:0000256" key="2">
    <source>
        <dbReference type="ARBA" id="ARBA00022722"/>
    </source>
</evidence>
<dbReference type="InterPro" id="IPR028629">
    <property type="entry name" value="Cas9"/>
</dbReference>